<feature type="transmembrane region" description="Helical" evidence="3">
    <location>
        <begin position="7"/>
        <end position="23"/>
    </location>
</feature>
<dbReference type="EMBL" id="JANDHW010000008">
    <property type="protein sequence ID" value="MCP9612275.1"/>
    <property type="molecule type" value="Genomic_DNA"/>
</dbReference>
<organism evidence="4 5">
    <name type="scientific">Coprobacter tertius</name>
    <dbReference type="NCBI Taxonomy" id="2944915"/>
    <lineage>
        <taxon>Bacteria</taxon>
        <taxon>Pseudomonadati</taxon>
        <taxon>Bacteroidota</taxon>
        <taxon>Bacteroidia</taxon>
        <taxon>Bacteroidales</taxon>
        <taxon>Barnesiellaceae</taxon>
        <taxon>Coprobacter</taxon>
    </lineage>
</organism>
<reference evidence="4 5" key="1">
    <citation type="submission" date="2022-07" db="EMBL/GenBank/DDBJ databases">
        <title>Fecal culturing of patients with breast cancer.</title>
        <authorList>
            <person name="Teng N.M.Y."/>
            <person name="Kiu R."/>
            <person name="Evans R."/>
            <person name="Baker D.J."/>
            <person name="Zenner C."/>
            <person name="Robinson S.D."/>
            <person name="Hall L.J."/>
        </authorList>
    </citation>
    <scope>NUCLEOTIDE SEQUENCE [LARGE SCALE GENOMIC DNA]</scope>
    <source>
        <strain evidence="4 5">LH1063</strain>
    </source>
</reference>
<accession>A0ABT1MI31</accession>
<dbReference type="PANTHER" id="PTHR30203">
    <property type="entry name" value="OUTER MEMBRANE CATION EFFLUX PROTEIN"/>
    <property type="match status" value="1"/>
</dbReference>
<dbReference type="Gene3D" id="2.20.200.10">
    <property type="entry name" value="Outer membrane efflux proteins (OEP)"/>
    <property type="match status" value="1"/>
</dbReference>
<dbReference type="PROSITE" id="PS51257">
    <property type="entry name" value="PROKAR_LIPOPROTEIN"/>
    <property type="match status" value="1"/>
</dbReference>
<comment type="caution">
    <text evidence="4">The sequence shown here is derived from an EMBL/GenBank/DDBJ whole genome shotgun (WGS) entry which is preliminary data.</text>
</comment>
<sequence>MEKSIKKYIIGIVIVFVCVGMFSCKVGKKYTRPELNLPAALVEGGKDTVTYADMKWWEVYTDTTLQSLIRKALEYNKDMLIASARIKEMAAMKRISLANLLPQIDGTIYAEREMENYGGNNPDNANSFEGKLLFSWEIDLWGNLRWAREKSIAEYMQSIEAQRALKMTLIAEVAQAYFELVALDNELTIVRQTLANRQEGVRLAKLRFDGGLTSETSYQQAQVELARTATLVPELEQSIALKENDIAFLVGEYPHTIVKNIVHREIQLPDYLPVGLSSELLKRRPDIRQAEQQLIAANAQVGISFTDMFPRITLTGKYGLESPSLSDFLKSPYGFMSGTLLNPIFEAGKNIARYKAQRYAYEQECYRYEKSVLSAFREVNNAIVNFNKIKEVYVSRKKLEEAAKSYVDLAQLQYINGVTRYLDVLDAQRLYFDAQIGLSNAIRDERIAIVYLYKALGGGW</sequence>
<protein>
    <submittedName>
        <fullName evidence="4">Efflux transporter outer membrane subunit</fullName>
    </submittedName>
</protein>
<keyword evidence="2 3" id="KW-0812">Transmembrane</keyword>
<dbReference type="InterPro" id="IPR010131">
    <property type="entry name" value="MdtP/NodT-like"/>
</dbReference>
<keyword evidence="2" id="KW-0564">Palmitate</keyword>
<evidence type="ECO:0000256" key="1">
    <source>
        <dbReference type="ARBA" id="ARBA00007613"/>
    </source>
</evidence>
<comment type="similarity">
    <text evidence="1 2">Belongs to the outer membrane factor (OMF) (TC 1.B.17) family.</text>
</comment>
<dbReference type="InterPro" id="IPR003423">
    <property type="entry name" value="OMP_efflux"/>
</dbReference>
<keyword evidence="2" id="KW-0449">Lipoprotein</keyword>
<keyword evidence="3" id="KW-1133">Transmembrane helix</keyword>
<keyword evidence="2" id="KW-1134">Transmembrane beta strand</keyword>
<dbReference type="Proteomes" id="UP001205603">
    <property type="component" value="Unassembled WGS sequence"/>
</dbReference>
<gene>
    <name evidence="4" type="ORF">NMU02_09245</name>
</gene>
<keyword evidence="5" id="KW-1185">Reference proteome</keyword>
<comment type="subcellular location">
    <subcellularLocation>
        <location evidence="2">Cell membrane</location>
        <topology evidence="2">Lipid-anchor</topology>
    </subcellularLocation>
</comment>
<proteinExistence type="inferred from homology"/>
<dbReference type="PANTHER" id="PTHR30203:SF33">
    <property type="entry name" value="BLR4455 PROTEIN"/>
    <property type="match status" value="1"/>
</dbReference>
<evidence type="ECO:0000256" key="3">
    <source>
        <dbReference type="SAM" id="Phobius"/>
    </source>
</evidence>
<name>A0ABT1MI31_9BACT</name>
<dbReference type="NCBIfam" id="TIGR01845">
    <property type="entry name" value="outer_NodT"/>
    <property type="match status" value="1"/>
</dbReference>
<dbReference type="Gene3D" id="1.20.1600.10">
    <property type="entry name" value="Outer membrane efflux proteins (OEP)"/>
    <property type="match status" value="1"/>
</dbReference>
<evidence type="ECO:0000313" key="5">
    <source>
        <dbReference type="Proteomes" id="UP001205603"/>
    </source>
</evidence>
<dbReference type="Pfam" id="PF02321">
    <property type="entry name" value="OEP"/>
    <property type="match status" value="2"/>
</dbReference>
<dbReference type="SUPFAM" id="SSF56954">
    <property type="entry name" value="Outer membrane efflux proteins (OEP)"/>
    <property type="match status" value="1"/>
</dbReference>
<evidence type="ECO:0000256" key="2">
    <source>
        <dbReference type="RuleBase" id="RU362097"/>
    </source>
</evidence>
<keyword evidence="2 3" id="KW-0472">Membrane</keyword>
<evidence type="ECO:0000313" key="4">
    <source>
        <dbReference type="EMBL" id="MCP9612275.1"/>
    </source>
</evidence>